<dbReference type="Gene3D" id="3.40.190.10">
    <property type="entry name" value="Periplasmic binding protein-like II"/>
    <property type="match status" value="1"/>
</dbReference>
<feature type="transmembrane region" description="Helical" evidence="1">
    <location>
        <begin position="119"/>
        <end position="140"/>
    </location>
</feature>
<sequence length="153" mass="17098">MGFIPQITLVPSNNTYNDLVYAVANGMYDTVVADVTVTSARREIVDFSASIFDDSLRIIIREASSINIDWLAFLKPFSRTLWLTILGTTIYASILIFLLERHHNEALQDRSVVSGSAMSVWYSMAIVLACAPDFNITTAAKNGHVDTRRIEHK</sequence>
<dbReference type="Pfam" id="PF00497">
    <property type="entry name" value="SBP_bac_3"/>
    <property type="match status" value="1"/>
</dbReference>
<proteinExistence type="predicted"/>
<dbReference type="Proteomes" id="UP000663891">
    <property type="component" value="Unassembled WGS sequence"/>
</dbReference>
<reference evidence="3" key="1">
    <citation type="submission" date="2021-02" db="EMBL/GenBank/DDBJ databases">
        <authorList>
            <person name="Nowell W R."/>
        </authorList>
    </citation>
    <scope>NUCLEOTIDE SEQUENCE</scope>
</reference>
<evidence type="ECO:0000313" key="4">
    <source>
        <dbReference type="Proteomes" id="UP000663891"/>
    </source>
</evidence>
<dbReference type="AlphaFoldDB" id="A0A815DAK4"/>
<dbReference type="EMBL" id="CAJNON010000507">
    <property type="protein sequence ID" value="CAF1295221.1"/>
    <property type="molecule type" value="Genomic_DNA"/>
</dbReference>
<dbReference type="OrthoDB" id="5984008at2759"/>
<dbReference type="SUPFAM" id="SSF53850">
    <property type="entry name" value="Periplasmic binding protein-like II"/>
    <property type="match status" value="1"/>
</dbReference>
<feature type="domain" description="Solute-binding protein family 3/N-terminal" evidence="2">
    <location>
        <begin position="10"/>
        <end position="94"/>
    </location>
</feature>
<dbReference type="InterPro" id="IPR015683">
    <property type="entry name" value="Ionotropic_Glu_rcpt"/>
</dbReference>
<comment type="caution">
    <text evidence="3">The sequence shown here is derived from an EMBL/GenBank/DDBJ whole genome shotgun (WGS) entry which is preliminary data.</text>
</comment>
<name>A0A815DAK4_9BILA</name>
<keyword evidence="1" id="KW-0812">Transmembrane</keyword>
<feature type="transmembrane region" description="Helical" evidence="1">
    <location>
        <begin position="80"/>
        <end position="99"/>
    </location>
</feature>
<protein>
    <recommendedName>
        <fullName evidence="2">Solute-binding protein family 3/N-terminal domain-containing protein</fullName>
    </recommendedName>
</protein>
<keyword evidence="1" id="KW-0472">Membrane</keyword>
<evidence type="ECO:0000259" key="2">
    <source>
        <dbReference type="Pfam" id="PF00497"/>
    </source>
</evidence>
<dbReference type="Gene3D" id="1.10.287.70">
    <property type="match status" value="1"/>
</dbReference>
<organism evidence="3 4">
    <name type="scientific">Adineta steineri</name>
    <dbReference type="NCBI Taxonomy" id="433720"/>
    <lineage>
        <taxon>Eukaryota</taxon>
        <taxon>Metazoa</taxon>
        <taxon>Spiralia</taxon>
        <taxon>Gnathifera</taxon>
        <taxon>Rotifera</taxon>
        <taxon>Eurotatoria</taxon>
        <taxon>Bdelloidea</taxon>
        <taxon>Adinetida</taxon>
        <taxon>Adinetidae</taxon>
        <taxon>Adineta</taxon>
    </lineage>
</organism>
<dbReference type="PANTHER" id="PTHR18966">
    <property type="entry name" value="IONOTROPIC GLUTAMATE RECEPTOR"/>
    <property type="match status" value="1"/>
</dbReference>
<accession>A0A815DAK4</accession>
<gene>
    <name evidence="3" type="ORF">VCS650_LOCUS30733</name>
</gene>
<evidence type="ECO:0000256" key="1">
    <source>
        <dbReference type="SAM" id="Phobius"/>
    </source>
</evidence>
<keyword evidence="1" id="KW-1133">Transmembrane helix</keyword>
<evidence type="ECO:0000313" key="3">
    <source>
        <dbReference type="EMBL" id="CAF1295221.1"/>
    </source>
</evidence>
<dbReference type="InterPro" id="IPR001638">
    <property type="entry name" value="Solute-binding_3/MltF_N"/>
</dbReference>